<reference evidence="4" key="1">
    <citation type="submission" date="2016-10" db="EMBL/GenBank/DDBJ databases">
        <authorList>
            <person name="Varghese N."/>
            <person name="Submissions S."/>
        </authorList>
    </citation>
    <scope>NUCLEOTIDE SEQUENCE [LARGE SCALE GENOMIC DNA]</scope>
    <source>
        <strain evidence="4">DSM 26921</strain>
    </source>
</reference>
<feature type="transmembrane region" description="Helical" evidence="2">
    <location>
        <begin position="121"/>
        <end position="142"/>
    </location>
</feature>
<organism evidence="3 4">
    <name type="scientific">Litoreibacter janthinus</name>
    <dbReference type="NCBI Taxonomy" id="670154"/>
    <lineage>
        <taxon>Bacteria</taxon>
        <taxon>Pseudomonadati</taxon>
        <taxon>Pseudomonadota</taxon>
        <taxon>Alphaproteobacteria</taxon>
        <taxon>Rhodobacterales</taxon>
        <taxon>Roseobacteraceae</taxon>
        <taxon>Litoreibacter</taxon>
    </lineage>
</organism>
<name>A0A1I6FVT7_9RHOB</name>
<proteinExistence type="predicted"/>
<dbReference type="RefSeq" id="WP_090211877.1">
    <property type="nucleotide sequence ID" value="NZ_FOYO01000001.1"/>
</dbReference>
<evidence type="ECO:0000313" key="4">
    <source>
        <dbReference type="Proteomes" id="UP000199658"/>
    </source>
</evidence>
<keyword evidence="4" id="KW-1185">Reference proteome</keyword>
<accession>A0A1I6FVT7</accession>
<keyword evidence="2" id="KW-0812">Transmembrane</keyword>
<evidence type="ECO:0000313" key="3">
    <source>
        <dbReference type="EMBL" id="SFR34065.1"/>
    </source>
</evidence>
<dbReference type="OrthoDB" id="7659420at2"/>
<feature type="compositionally biased region" description="Acidic residues" evidence="1">
    <location>
        <begin position="64"/>
        <end position="95"/>
    </location>
</feature>
<dbReference type="AlphaFoldDB" id="A0A1I6FVT7"/>
<gene>
    <name evidence="3" type="ORF">SAMN04488002_0422</name>
</gene>
<keyword evidence="2" id="KW-1133">Transmembrane helix</keyword>
<sequence>MARKKNTPSKTDATPEKSDVSKAGAISGVVQGAEFDELDAAMVDTKAEGVALGDGEVPDSSSEIPEDAELVDEAADAISDDDVEAPEEDAEAPEPEAEKSPEPQVETVNAPVTVVEKRGGFFAPLLGGALAALIGFGGAIYFKAAEWPVFGGGNDFESLIAEQSKTIASMQAALDAAQAGDAEARAALAARIDELPTTQSVQPLPADVQAKLEAQRAEMETLEASLEKMRLLTQDQIANAQAQQESAAQAEARAKARGALNALRTALTTGAPYSPVVPEIAAATDVPEVLAANADSGVPTAAALEAQFSDGARAALSASLKATAGDSATDRLTFFLKDQLGARSLTPRDGDDPDAVLSRAEAAAKAGDIDAALTLIDGLPDLGKAELQDWASAAETRRDALAAFDSLSDALNAN</sequence>
<evidence type="ECO:0000256" key="2">
    <source>
        <dbReference type="SAM" id="Phobius"/>
    </source>
</evidence>
<dbReference type="EMBL" id="FOYO01000001">
    <property type="protein sequence ID" value="SFR34065.1"/>
    <property type="molecule type" value="Genomic_DNA"/>
</dbReference>
<feature type="region of interest" description="Disordered" evidence="1">
    <location>
        <begin position="1"/>
        <end position="25"/>
    </location>
</feature>
<feature type="region of interest" description="Disordered" evidence="1">
    <location>
        <begin position="47"/>
        <end position="106"/>
    </location>
</feature>
<keyword evidence="2" id="KW-0472">Membrane</keyword>
<dbReference type="Proteomes" id="UP000199658">
    <property type="component" value="Unassembled WGS sequence"/>
</dbReference>
<protein>
    <submittedName>
        <fullName evidence="3">Uncharacterized conserved protein</fullName>
    </submittedName>
</protein>
<evidence type="ECO:0000256" key="1">
    <source>
        <dbReference type="SAM" id="MobiDB-lite"/>
    </source>
</evidence>
<dbReference type="STRING" id="670154.SAMN04488002_0422"/>